<dbReference type="AlphaFoldDB" id="A0A9Q4KPS7"/>
<dbReference type="EMBL" id="JAKELO010000002">
    <property type="protein sequence ID" value="MDE4908045.1"/>
    <property type="molecule type" value="Genomic_DNA"/>
</dbReference>
<reference evidence="2" key="1">
    <citation type="submission" date="2022-01" db="EMBL/GenBank/DDBJ databases">
        <title>Draft genome of Methanogenium marinum DSM 15558.</title>
        <authorList>
            <person name="Chen S.-C."/>
            <person name="You Y.-T."/>
        </authorList>
    </citation>
    <scope>NUCLEOTIDE SEQUENCE</scope>
    <source>
        <strain evidence="2">DSM 15558</strain>
    </source>
</reference>
<dbReference type="GO" id="GO:0003677">
    <property type="term" value="F:DNA binding"/>
    <property type="evidence" value="ECO:0007669"/>
    <property type="project" value="InterPro"/>
</dbReference>
<dbReference type="InterPro" id="IPR000835">
    <property type="entry name" value="HTH_MarR-typ"/>
</dbReference>
<dbReference type="RefSeq" id="WP_274924683.1">
    <property type="nucleotide sequence ID" value="NZ_JAKELO010000002.1"/>
</dbReference>
<dbReference type="InterPro" id="IPR012318">
    <property type="entry name" value="HTH_CRP"/>
</dbReference>
<dbReference type="InterPro" id="IPR036390">
    <property type="entry name" value="WH_DNA-bd_sf"/>
</dbReference>
<dbReference type="SUPFAM" id="SSF46785">
    <property type="entry name" value="Winged helix' DNA-binding domain"/>
    <property type="match status" value="1"/>
</dbReference>
<evidence type="ECO:0000259" key="1">
    <source>
        <dbReference type="SMART" id="SM00419"/>
    </source>
</evidence>
<sequence>MTSHGDDPYYTVLKSKREATRFQILVEIAAHQPSVRQQEIAEKMGVTPQAVSEYIREMVESGFVNSNGRGRYNVTKKGVEWVTTAAETLDTYLKYVTTEVIQEVSVWTAIAKEPLMKGEMVGVFMQGGLLYASKAEQTAMGEVTVSAESGEDVGVAKLSGIIALDEGTIRVCKVPRIQRGGSHSVSPDRILDALEGMDYIGAVGLEAVVLLKSVGVTEDAFFGAREGVLEASFHGINCAMVIVDEEFTGFLKRLESAGLPYEICDLSIP</sequence>
<keyword evidence="3" id="KW-1185">Reference proteome</keyword>
<dbReference type="Pfam" id="PF25211">
    <property type="entry name" value="DUF7839"/>
    <property type="match status" value="1"/>
</dbReference>
<gene>
    <name evidence="2" type="ORF">L0665_05405</name>
</gene>
<dbReference type="Pfam" id="PF01047">
    <property type="entry name" value="MarR"/>
    <property type="match status" value="1"/>
</dbReference>
<proteinExistence type="predicted"/>
<dbReference type="InterPro" id="IPR036388">
    <property type="entry name" value="WH-like_DNA-bd_sf"/>
</dbReference>
<dbReference type="Proteomes" id="UP001143747">
    <property type="component" value="Unassembled WGS sequence"/>
</dbReference>
<dbReference type="CDD" id="cd00092">
    <property type="entry name" value="HTH_CRP"/>
    <property type="match status" value="1"/>
</dbReference>
<feature type="domain" description="HTH crp-type" evidence="1">
    <location>
        <begin position="27"/>
        <end position="76"/>
    </location>
</feature>
<dbReference type="GO" id="GO:0003700">
    <property type="term" value="F:DNA-binding transcription factor activity"/>
    <property type="evidence" value="ECO:0007669"/>
    <property type="project" value="InterPro"/>
</dbReference>
<evidence type="ECO:0000313" key="2">
    <source>
        <dbReference type="EMBL" id="MDE4908045.1"/>
    </source>
</evidence>
<dbReference type="InterPro" id="IPR012015">
    <property type="entry name" value="UCP_HTH_arc"/>
</dbReference>
<dbReference type="PANTHER" id="PTHR43704:SF2">
    <property type="entry name" value="HTH CRP-TYPE DOMAIN-CONTAINING PROTEIN"/>
    <property type="match status" value="1"/>
</dbReference>
<evidence type="ECO:0000313" key="3">
    <source>
        <dbReference type="Proteomes" id="UP001143747"/>
    </source>
</evidence>
<dbReference type="PANTHER" id="PTHR43704">
    <property type="entry name" value="BSR5907 PROTEIN"/>
    <property type="match status" value="1"/>
</dbReference>
<organism evidence="2 3">
    <name type="scientific">Methanogenium marinum</name>
    <dbReference type="NCBI Taxonomy" id="348610"/>
    <lineage>
        <taxon>Archaea</taxon>
        <taxon>Methanobacteriati</taxon>
        <taxon>Methanobacteriota</taxon>
        <taxon>Stenosarchaea group</taxon>
        <taxon>Methanomicrobia</taxon>
        <taxon>Methanomicrobiales</taxon>
        <taxon>Methanomicrobiaceae</taxon>
        <taxon>Methanogenium</taxon>
    </lineage>
</organism>
<comment type="caution">
    <text evidence="2">The sequence shown here is derived from an EMBL/GenBank/DDBJ whole genome shotgun (WGS) entry which is preliminary data.</text>
</comment>
<protein>
    <submittedName>
        <fullName evidence="2">MarR family transcriptional regulator</fullName>
    </submittedName>
</protein>
<accession>A0A9Q4KPS7</accession>
<dbReference type="SMART" id="SM00419">
    <property type="entry name" value="HTH_CRP"/>
    <property type="match status" value="1"/>
</dbReference>
<dbReference type="PIRSF" id="PIRSF004955">
    <property type="entry name" value="HTH_arch"/>
    <property type="match status" value="1"/>
</dbReference>
<dbReference type="InterPro" id="IPR057161">
    <property type="entry name" value="DUF7839"/>
</dbReference>
<dbReference type="Gene3D" id="1.10.10.10">
    <property type="entry name" value="Winged helix-like DNA-binding domain superfamily/Winged helix DNA-binding domain"/>
    <property type="match status" value="1"/>
</dbReference>
<name>A0A9Q4KPS7_9EURY</name>